<accession>A0ABQ9E710</accession>
<dbReference type="PANTHER" id="PTHR19303">
    <property type="entry name" value="TRANSPOSON"/>
    <property type="match status" value="1"/>
</dbReference>
<dbReference type="SMART" id="SM00674">
    <property type="entry name" value="CENPB"/>
    <property type="match status" value="1"/>
</dbReference>
<evidence type="ECO:0000313" key="4">
    <source>
        <dbReference type="Proteomes" id="UP001217089"/>
    </source>
</evidence>
<dbReference type="InterPro" id="IPR009057">
    <property type="entry name" value="Homeodomain-like_sf"/>
</dbReference>
<feature type="domain" description="HTH CENPB-type" evidence="2">
    <location>
        <begin position="72"/>
        <end position="144"/>
    </location>
</feature>
<dbReference type="Proteomes" id="UP001217089">
    <property type="component" value="Unassembled WGS sequence"/>
</dbReference>
<dbReference type="Pfam" id="PF03221">
    <property type="entry name" value="HTH_Tnp_Tc5"/>
    <property type="match status" value="1"/>
</dbReference>
<evidence type="ECO:0000256" key="1">
    <source>
        <dbReference type="ARBA" id="ARBA00023125"/>
    </source>
</evidence>
<dbReference type="InterPro" id="IPR041188">
    <property type="entry name" value="HTH_ABP1_N"/>
</dbReference>
<keyword evidence="1" id="KW-0238">DNA-binding</keyword>
<evidence type="ECO:0000313" key="3">
    <source>
        <dbReference type="EMBL" id="KAJ8300935.1"/>
    </source>
</evidence>
<dbReference type="InterPro" id="IPR006600">
    <property type="entry name" value="HTH_CenpB_DNA-bd_dom"/>
</dbReference>
<gene>
    <name evidence="3" type="ORF">KUTeg_022454</name>
</gene>
<keyword evidence="4" id="KW-1185">Reference proteome</keyword>
<name>A0ABQ9E710_TEGGR</name>
<dbReference type="SUPFAM" id="SSF46689">
    <property type="entry name" value="Homeodomain-like"/>
    <property type="match status" value="2"/>
</dbReference>
<dbReference type="Pfam" id="PF18107">
    <property type="entry name" value="HTH_ABP1_N"/>
    <property type="match status" value="1"/>
</dbReference>
<dbReference type="PROSITE" id="PS51253">
    <property type="entry name" value="HTH_CENPB"/>
    <property type="match status" value="1"/>
</dbReference>
<evidence type="ECO:0000259" key="2">
    <source>
        <dbReference type="PROSITE" id="PS51253"/>
    </source>
</evidence>
<sequence length="184" mass="21252">MSKPPAKRRRTQFTIAEKKEIISYKNDHPKSSQDEIASYFTLEWGKTVGRSTVGDILRDKSKYSNISTDSDKSIRNRGGKFEELERALFMWFSDVRSQHVCVTDEMLIEKAKKFGGELNVDNDFQYSVGWLQKFKMRHKIAHHVTHGEADSADPEEYWLSVKPSTIVNCWRHTNILPPAVVDSD</sequence>
<organism evidence="3 4">
    <name type="scientific">Tegillarca granosa</name>
    <name type="common">Malaysian cockle</name>
    <name type="synonym">Anadara granosa</name>
    <dbReference type="NCBI Taxonomy" id="220873"/>
    <lineage>
        <taxon>Eukaryota</taxon>
        <taxon>Metazoa</taxon>
        <taxon>Spiralia</taxon>
        <taxon>Lophotrochozoa</taxon>
        <taxon>Mollusca</taxon>
        <taxon>Bivalvia</taxon>
        <taxon>Autobranchia</taxon>
        <taxon>Pteriomorphia</taxon>
        <taxon>Arcoida</taxon>
        <taxon>Arcoidea</taxon>
        <taxon>Arcidae</taxon>
        <taxon>Tegillarca</taxon>
    </lineage>
</organism>
<proteinExistence type="predicted"/>
<protein>
    <recommendedName>
        <fullName evidence="2">HTH CENPB-type domain-containing protein</fullName>
    </recommendedName>
</protein>
<reference evidence="3 4" key="1">
    <citation type="submission" date="2022-12" db="EMBL/GenBank/DDBJ databases">
        <title>Chromosome-level genome of Tegillarca granosa.</title>
        <authorList>
            <person name="Kim J."/>
        </authorList>
    </citation>
    <scope>NUCLEOTIDE SEQUENCE [LARGE SCALE GENOMIC DNA]</scope>
    <source>
        <strain evidence="3">Teg-2019</strain>
        <tissue evidence="3">Adductor muscle</tissue>
    </source>
</reference>
<comment type="caution">
    <text evidence="3">The sequence shown here is derived from an EMBL/GenBank/DDBJ whole genome shotgun (WGS) entry which is preliminary data.</text>
</comment>
<dbReference type="InterPro" id="IPR050863">
    <property type="entry name" value="CenT-Element_Derived"/>
</dbReference>
<dbReference type="EMBL" id="JARBDR010000919">
    <property type="protein sequence ID" value="KAJ8300935.1"/>
    <property type="molecule type" value="Genomic_DNA"/>
</dbReference>
<dbReference type="Gene3D" id="1.10.10.60">
    <property type="entry name" value="Homeodomain-like"/>
    <property type="match status" value="2"/>
</dbReference>
<dbReference type="PANTHER" id="PTHR19303:SF73">
    <property type="entry name" value="PROTEIN PDC2"/>
    <property type="match status" value="1"/>
</dbReference>